<dbReference type="EMBL" id="VOLR01000018">
    <property type="protein sequence ID" value="TWX57567.1"/>
    <property type="molecule type" value="Genomic_DNA"/>
</dbReference>
<keyword evidence="3 5" id="KW-1133">Transmembrane helix</keyword>
<evidence type="ECO:0000256" key="5">
    <source>
        <dbReference type="SAM" id="Phobius"/>
    </source>
</evidence>
<dbReference type="Proteomes" id="UP000321917">
    <property type="component" value="Unassembled WGS sequence"/>
</dbReference>
<name>A0A5C6Q7S5_9GAMM</name>
<dbReference type="EMBL" id="VOLQ01000028">
    <property type="protein sequence ID" value="TWX64919.1"/>
    <property type="molecule type" value="Genomic_DNA"/>
</dbReference>
<evidence type="ECO:0000256" key="1">
    <source>
        <dbReference type="ARBA" id="ARBA00004141"/>
    </source>
</evidence>
<evidence type="ECO:0000256" key="3">
    <source>
        <dbReference type="ARBA" id="ARBA00022989"/>
    </source>
</evidence>
<sequence length="141" mass="15317">MNIIENSCLLVGRLLMGLYFIIPAISKINKFEGTSVYMEQHNVPMVPVLLVVTIIIQLVGGAGIIVGFKSKESAFILAGLTLVISLFMHNFWGMAEGLARSHELQNFFKNMGIMAGLLMITGLGTGKFSLEGCEVTHAKIS</sequence>
<accession>A0A5C6Q7S5</accession>
<feature type="transmembrane region" description="Helical" evidence="5">
    <location>
        <begin position="112"/>
        <end position="130"/>
    </location>
</feature>
<keyword evidence="8" id="KW-1185">Reference proteome</keyword>
<dbReference type="InterPro" id="IPR032808">
    <property type="entry name" value="DoxX"/>
</dbReference>
<keyword evidence="4 5" id="KW-0472">Membrane</keyword>
<dbReference type="OrthoDB" id="5917252at2"/>
<dbReference type="Pfam" id="PF07681">
    <property type="entry name" value="DoxX"/>
    <property type="match status" value="1"/>
</dbReference>
<comment type="caution">
    <text evidence="7">The sequence shown here is derived from an EMBL/GenBank/DDBJ whole genome shotgun (WGS) entry which is preliminary data.</text>
</comment>
<dbReference type="GO" id="GO:0016020">
    <property type="term" value="C:membrane"/>
    <property type="evidence" value="ECO:0007669"/>
    <property type="project" value="UniProtKB-SubCell"/>
</dbReference>
<comment type="subcellular location">
    <subcellularLocation>
        <location evidence="1">Membrane</location>
        <topology evidence="1">Multi-pass membrane protein</topology>
    </subcellularLocation>
</comment>
<evidence type="ECO:0000256" key="4">
    <source>
        <dbReference type="ARBA" id="ARBA00023136"/>
    </source>
</evidence>
<reference evidence="7 9" key="1">
    <citation type="submission" date="2019-07" db="EMBL/GenBank/DDBJ databases">
        <title>Genomes of sea-ice associated Colwellia species.</title>
        <authorList>
            <person name="Bowman J.P."/>
        </authorList>
    </citation>
    <scope>NUCLEOTIDE SEQUENCE [LARGE SCALE GENOMIC DNA]</scope>
    <source>
        <strain evidence="6 8">ACAM 607</strain>
        <strain evidence="7 9">IC036</strain>
    </source>
</reference>
<feature type="transmembrane region" description="Helical" evidence="5">
    <location>
        <begin position="45"/>
        <end position="68"/>
    </location>
</feature>
<protein>
    <submittedName>
        <fullName evidence="7">DoxX family protein</fullName>
    </submittedName>
</protein>
<evidence type="ECO:0000313" key="9">
    <source>
        <dbReference type="Proteomes" id="UP000321917"/>
    </source>
</evidence>
<evidence type="ECO:0000313" key="8">
    <source>
        <dbReference type="Proteomes" id="UP000321525"/>
    </source>
</evidence>
<gene>
    <name evidence="6" type="ORF">ESZ26_13325</name>
    <name evidence="7" type="ORF">ESZ27_13640</name>
</gene>
<dbReference type="AlphaFoldDB" id="A0A5C6Q7S5"/>
<keyword evidence="2 5" id="KW-0812">Transmembrane</keyword>
<evidence type="ECO:0000256" key="2">
    <source>
        <dbReference type="ARBA" id="ARBA00022692"/>
    </source>
</evidence>
<dbReference type="Proteomes" id="UP000321525">
    <property type="component" value="Unassembled WGS sequence"/>
</dbReference>
<evidence type="ECO:0000313" key="7">
    <source>
        <dbReference type="EMBL" id="TWX64919.1"/>
    </source>
</evidence>
<proteinExistence type="predicted"/>
<evidence type="ECO:0000313" key="6">
    <source>
        <dbReference type="EMBL" id="TWX57567.1"/>
    </source>
</evidence>
<dbReference type="RefSeq" id="WP_146799971.1">
    <property type="nucleotide sequence ID" value="NZ_VOLP01000017.1"/>
</dbReference>
<feature type="transmembrane region" description="Helical" evidence="5">
    <location>
        <begin position="75"/>
        <end position="92"/>
    </location>
</feature>
<organism evidence="7 9">
    <name type="scientific">Colwellia hornerae</name>
    <dbReference type="NCBI Taxonomy" id="89402"/>
    <lineage>
        <taxon>Bacteria</taxon>
        <taxon>Pseudomonadati</taxon>
        <taxon>Pseudomonadota</taxon>
        <taxon>Gammaproteobacteria</taxon>
        <taxon>Alteromonadales</taxon>
        <taxon>Colwelliaceae</taxon>
        <taxon>Colwellia</taxon>
    </lineage>
</organism>
<feature type="transmembrane region" description="Helical" evidence="5">
    <location>
        <begin position="7"/>
        <end position="25"/>
    </location>
</feature>